<feature type="repeat" description="TPR" evidence="1">
    <location>
        <begin position="297"/>
        <end position="330"/>
    </location>
</feature>
<dbReference type="Gene3D" id="1.25.40.10">
    <property type="entry name" value="Tetratricopeptide repeat domain"/>
    <property type="match status" value="1"/>
</dbReference>
<dbReference type="EMBL" id="CP025938">
    <property type="protein sequence ID" value="AUS04540.1"/>
    <property type="molecule type" value="Genomic_DNA"/>
</dbReference>
<dbReference type="InterPro" id="IPR019734">
    <property type="entry name" value="TPR_rpt"/>
</dbReference>
<keyword evidence="4" id="KW-1185">Reference proteome</keyword>
<dbReference type="SMART" id="SM00028">
    <property type="entry name" value="TPR"/>
    <property type="match status" value="2"/>
</dbReference>
<reference evidence="4" key="1">
    <citation type="submission" date="2018-01" db="EMBL/GenBank/DDBJ databases">
        <title>Complete genome of Tamlana sp. UJ94.</title>
        <authorList>
            <person name="Jung J."/>
            <person name="Chung D."/>
            <person name="Bae S.S."/>
            <person name="Baek K."/>
        </authorList>
    </citation>
    <scope>NUCLEOTIDE SEQUENCE [LARGE SCALE GENOMIC DNA]</scope>
    <source>
        <strain evidence="4">UJ94</strain>
    </source>
</reference>
<dbReference type="PROSITE" id="PS50005">
    <property type="entry name" value="TPR"/>
    <property type="match status" value="2"/>
</dbReference>
<dbReference type="OrthoDB" id="1522899at2"/>
<dbReference type="AlphaFoldDB" id="A0A2I7SF98"/>
<feature type="repeat" description="TPR" evidence="1">
    <location>
        <begin position="334"/>
        <end position="367"/>
    </location>
</feature>
<sequence length="459" mass="51954">MKTKITFLTLLFIGLNFGFAQQDEECISKLSIFHEYAKAKNYDAAYEPWMAVRKKCPKYSNAIYADGEKILDHKIDKAKGAEKVAFINDLVKLWDERALHFASKTPKGEYAAKSCQLLYDNRDVLKKTDEELYKCFDEAYQLDKETFTNPKSLYTYFSLMVDLYDAGKKPAADLFNKYDDIAEKVEGEIQNYSEDLNKLIAKEEAGTALTKKEAKYKKYYESYLKAYDQIASGIDQKLGDRANCENLIPLYKKDFEANKTNAVWLQRAAGKMSEKECTGDPLFFKLVNAYHELSPSANSAYYLGILKDKENKTNEAIKFYEQAISLETDNFKKSKLYYRVATKFKAKHSYSKARDYYRKALSLNPSNGRPHIAIAAMYAASANDCGKDNFDKRAVYWLAADEAKKAARVDPTMSSAAAKSAANYLHKAPQKAEIFSSGRAGQTINIGCWIGASVTVPSI</sequence>
<evidence type="ECO:0000313" key="4">
    <source>
        <dbReference type="Proteomes" id="UP000236592"/>
    </source>
</evidence>
<feature type="chain" id="PRO_5014422505" evidence="2">
    <location>
        <begin position="23"/>
        <end position="459"/>
    </location>
</feature>
<evidence type="ECO:0000256" key="1">
    <source>
        <dbReference type="PROSITE-ProRule" id="PRU00339"/>
    </source>
</evidence>
<proteinExistence type="predicted"/>
<gene>
    <name evidence="3" type="ORF">C1A40_03195</name>
</gene>
<accession>A0A2I7SF98</accession>
<organism evidence="3 4">
    <name type="scientific">Pseudotamlana carrageenivorans</name>
    <dbReference type="NCBI Taxonomy" id="2069432"/>
    <lineage>
        <taxon>Bacteria</taxon>
        <taxon>Pseudomonadati</taxon>
        <taxon>Bacteroidota</taxon>
        <taxon>Flavobacteriia</taxon>
        <taxon>Flavobacteriales</taxon>
        <taxon>Flavobacteriaceae</taxon>
        <taxon>Pseudotamlana</taxon>
    </lineage>
</organism>
<dbReference type="SUPFAM" id="SSF48452">
    <property type="entry name" value="TPR-like"/>
    <property type="match status" value="1"/>
</dbReference>
<evidence type="ECO:0000256" key="2">
    <source>
        <dbReference type="SAM" id="SignalP"/>
    </source>
</evidence>
<evidence type="ECO:0000313" key="3">
    <source>
        <dbReference type="EMBL" id="AUS04540.1"/>
    </source>
</evidence>
<dbReference type="RefSeq" id="WP_102994647.1">
    <property type="nucleotide sequence ID" value="NZ_CP025938.1"/>
</dbReference>
<protein>
    <submittedName>
        <fullName evidence="3">Uncharacterized protein</fullName>
    </submittedName>
</protein>
<keyword evidence="2" id="KW-0732">Signal</keyword>
<dbReference type="KEGG" id="taj:C1A40_03195"/>
<feature type="signal peptide" evidence="2">
    <location>
        <begin position="1"/>
        <end position="22"/>
    </location>
</feature>
<dbReference type="InterPro" id="IPR011990">
    <property type="entry name" value="TPR-like_helical_dom_sf"/>
</dbReference>
<keyword evidence="1" id="KW-0802">TPR repeat</keyword>
<dbReference type="Proteomes" id="UP000236592">
    <property type="component" value="Chromosome"/>
</dbReference>
<name>A0A2I7SF98_9FLAO</name>